<dbReference type="GO" id="GO:0019288">
    <property type="term" value="P:isopentenyl diphosphate biosynthetic process, methylerythritol 4-phosphate pathway"/>
    <property type="evidence" value="ECO:0007669"/>
    <property type="project" value="UniProtKB-UniRule"/>
</dbReference>
<dbReference type="HAMAP" id="MF_00061">
    <property type="entry name" value="IspE"/>
    <property type="match status" value="1"/>
</dbReference>
<protein>
    <recommendedName>
        <fullName evidence="3 9">4-diphosphocytidyl-2-C-methyl-D-erythritol kinase</fullName>
        <shortName evidence="9">CMK</shortName>
        <ecNumber evidence="2 9">2.7.1.148</ecNumber>
    </recommendedName>
    <alternativeName>
        <fullName evidence="8 9">4-(cytidine-5'-diphospho)-2-C-methyl-D-erythritol kinase</fullName>
    </alternativeName>
</protein>
<dbReference type="Proteomes" id="UP000198612">
    <property type="component" value="Unassembled WGS sequence"/>
</dbReference>
<evidence type="ECO:0000259" key="10">
    <source>
        <dbReference type="Pfam" id="PF00288"/>
    </source>
</evidence>
<dbReference type="GO" id="GO:0050515">
    <property type="term" value="F:4-(cytidine 5'-diphospho)-2-C-methyl-D-erythritol kinase activity"/>
    <property type="evidence" value="ECO:0007669"/>
    <property type="project" value="UniProtKB-UniRule"/>
</dbReference>
<dbReference type="PIRSF" id="PIRSF010376">
    <property type="entry name" value="IspE"/>
    <property type="match status" value="1"/>
</dbReference>
<dbReference type="Proteomes" id="UP000199519">
    <property type="component" value="Unassembled WGS sequence"/>
</dbReference>
<accession>A0A1G6LMP1</accession>
<evidence type="ECO:0000256" key="2">
    <source>
        <dbReference type="ARBA" id="ARBA00012052"/>
    </source>
</evidence>
<dbReference type="NCBIfam" id="TIGR00154">
    <property type="entry name" value="ispE"/>
    <property type="match status" value="1"/>
</dbReference>
<dbReference type="InterPro" id="IPR014721">
    <property type="entry name" value="Ribsml_uS5_D2-typ_fold_subgr"/>
</dbReference>
<dbReference type="Gene3D" id="3.30.230.10">
    <property type="match status" value="1"/>
</dbReference>
<evidence type="ECO:0000256" key="8">
    <source>
        <dbReference type="ARBA" id="ARBA00032554"/>
    </source>
</evidence>
<evidence type="ECO:0000313" key="16">
    <source>
        <dbReference type="Proteomes" id="UP000198612"/>
    </source>
</evidence>
<dbReference type="InterPro" id="IPR006204">
    <property type="entry name" value="GHMP_kinase_N_dom"/>
</dbReference>
<dbReference type="GO" id="GO:0005524">
    <property type="term" value="F:ATP binding"/>
    <property type="evidence" value="ECO:0007669"/>
    <property type="project" value="UniProtKB-UniRule"/>
</dbReference>
<keyword evidence="17" id="KW-1185">Reference proteome</keyword>
<dbReference type="PANTHER" id="PTHR43527:SF2">
    <property type="entry name" value="4-DIPHOSPHOCYTIDYL-2-C-METHYL-D-ERYTHRITOL KINASE, CHLOROPLASTIC"/>
    <property type="match status" value="1"/>
</dbReference>
<comment type="function">
    <text evidence="9">Catalyzes the phosphorylation of the position 2 hydroxy group of 4-diphosphocytidyl-2C-methyl-D-erythritol.</text>
</comment>
<dbReference type="PANTHER" id="PTHR43527">
    <property type="entry name" value="4-DIPHOSPHOCYTIDYL-2-C-METHYL-D-ERYTHRITOL KINASE, CHLOROPLASTIC"/>
    <property type="match status" value="1"/>
</dbReference>
<feature type="binding site" evidence="9">
    <location>
        <begin position="95"/>
        <end position="105"/>
    </location>
    <ligand>
        <name>ATP</name>
        <dbReference type="ChEBI" id="CHEBI:30616"/>
    </ligand>
</feature>
<dbReference type="EC" id="2.7.1.148" evidence="2 9"/>
<comment type="similarity">
    <text evidence="1 9">Belongs to the GHMP kinase family. IspE subfamily.</text>
</comment>
<keyword evidence="6 9" id="KW-0418">Kinase</keyword>
<evidence type="ECO:0000313" key="15">
    <source>
        <dbReference type="EMBL" id="TDS29159.1"/>
    </source>
</evidence>
<dbReference type="Proteomes" id="UP000324896">
    <property type="component" value="Unassembled WGS sequence"/>
</dbReference>
<evidence type="ECO:0000256" key="4">
    <source>
        <dbReference type="ARBA" id="ARBA00022679"/>
    </source>
</evidence>
<dbReference type="Proteomes" id="UP000295758">
    <property type="component" value="Unassembled WGS sequence"/>
</dbReference>
<dbReference type="Gene3D" id="3.30.70.890">
    <property type="entry name" value="GHMP kinase, C-terminal domain"/>
    <property type="match status" value="1"/>
</dbReference>
<keyword evidence="5 9" id="KW-0547">Nucleotide-binding</keyword>
<gene>
    <name evidence="9" type="primary">ispE</name>
    <name evidence="15" type="ORF">BY453_11844</name>
    <name evidence="12" type="ORF">SAMN04488597_106109</name>
    <name evidence="13" type="ORF">SAMN04488598_12914</name>
    <name evidence="14" type="ORF">SAMN04515652_12914</name>
</gene>
<evidence type="ECO:0000259" key="11">
    <source>
        <dbReference type="Pfam" id="PF08544"/>
    </source>
</evidence>
<evidence type="ECO:0000256" key="5">
    <source>
        <dbReference type="ARBA" id="ARBA00022741"/>
    </source>
</evidence>
<keyword evidence="9" id="KW-0414">Isoprene biosynthesis</keyword>
<dbReference type="EMBL" id="FOHG01000029">
    <property type="protein sequence ID" value="SET13440.1"/>
    <property type="molecule type" value="Genomic_DNA"/>
</dbReference>
<dbReference type="GO" id="GO:0016114">
    <property type="term" value="P:terpenoid biosynthetic process"/>
    <property type="evidence" value="ECO:0007669"/>
    <property type="project" value="UniProtKB-UniRule"/>
</dbReference>
<evidence type="ECO:0000313" key="19">
    <source>
        <dbReference type="Proteomes" id="UP000324896"/>
    </source>
</evidence>
<evidence type="ECO:0000313" key="17">
    <source>
        <dbReference type="Proteomes" id="UP000199519"/>
    </source>
</evidence>
<dbReference type="EMBL" id="FNBJ01000029">
    <property type="protein sequence ID" value="SDF87994.1"/>
    <property type="molecule type" value="Genomic_DNA"/>
</dbReference>
<feature type="domain" description="GHMP kinase N-terminal" evidence="10">
    <location>
        <begin position="66"/>
        <end position="145"/>
    </location>
</feature>
<feature type="active site" evidence="9">
    <location>
        <position position="137"/>
    </location>
</feature>
<name>A0A1G6LMP1_9FIRM</name>
<dbReference type="InterPro" id="IPR013750">
    <property type="entry name" value="GHMP_kinase_C_dom"/>
</dbReference>
<evidence type="ECO:0000256" key="7">
    <source>
        <dbReference type="ARBA" id="ARBA00022840"/>
    </source>
</evidence>
<keyword evidence="4 9" id="KW-0808">Transferase</keyword>
<evidence type="ECO:0000256" key="9">
    <source>
        <dbReference type="HAMAP-Rule" id="MF_00061"/>
    </source>
</evidence>
<reference evidence="16 17" key="1">
    <citation type="submission" date="2016-10" db="EMBL/GenBank/DDBJ databases">
        <authorList>
            <person name="Varghese N."/>
            <person name="Submissions S."/>
        </authorList>
    </citation>
    <scope>NUCLEOTIDE SEQUENCE [LARGE SCALE GENOMIC DNA]</scope>
    <source>
        <strain evidence="12 19">WG10</strain>
        <strain evidence="13 17">WG2</strain>
        <strain evidence="14 16">WG5</strain>
    </source>
</reference>
<feature type="domain" description="GHMP kinase C-terminal" evidence="11">
    <location>
        <begin position="200"/>
        <end position="274"/>
    </location>
</feature>
<organism evidence="12 19">
    <name type="scientific">Halanaerobium congolense</name>
    <dbReference type="NCBI Taxonomy" id="54121"/>
    <lineage>
        <taxon>Bacteria</taxon>
        <taxon>Bacillati</taxon>
        <taxon>Bacillota</taxon>
        <taxon>Clostridia</taxon>
        <taxon>Halanaerobiales</taxon>
        <taxon>Halanaerobiaceae</taxon>
        <taxon>Halanaerobium</taxon>
    </lineage>
</organism>
<keyword evidence="7 9" id="KW-0067">ATP-binding</keyword>
<feature type="active site" evidence="9">
    <location>
        <position position="11"/>
    </location>
</feature>
<dbReference type="AlphaFoldDB" id="A0A1G6LMP1"/>
<evidence type="ECO:0000313" key="13">
    <source>
        <dbReference type="EMBL" id="SDF87994.1"/>
    </source>
</evidence>
<dbReference type="InterPro" id="IPR020568">
    <property type="entry name" value="Ribosomal_Su5_D2-typ_SF"/>
</dbReference>
<evidence type="ECO:0000313" key="18">
    <source>
        <dbReference type="Proteomes" id="UP000295758"/>
    </source>
</evidence>
<dbReference type="Pfam" id="PF08544">
    <property type="entry name" value="GHMP_kinases_C"/>
    <property type="match status" value="1"/>
</dbReference>
<dbReference type="EMBL" id="FMYT01000006">
    <property type="protein sequence ID" value="SDC44459.1"/>
    <property type="molecule type" value="Genomic_DNA"/>
</dbReference>
<comment type="pathway">
    <text evidence="9">Isoprenoid biosynthesis; isopentenyl diphosphate biosynthesis via DXP pathway; isopentenyl diphosphate from 1-deoxy-D-xylulose 5-phosphate: step 3/6.</text>
</comment>
<dbReference type="UniPathway" id="UPA00056">
    <property type="reaction ID" value="UER00094"/>
</dbReference>
<evidence type="ECO:0000313" key="12">
    <source>
        <dbReference type="EMBL" id="SDC44459.1"/>
    </source>
</evidence>
<evidence type="ECO:0000313" key="14">
    <source>
        <dbReference type="EMBL" id="SET13440.1"/>
    </source>
</evidence>
<dbReference type="PRINTS" id="PR00958">
    <property type="entry name" value="HOMSERKINASE"/>
</dbReference>
<dbReference type="SUPFAM" id="SSF54211">
    <property type="entry name" value="Ribosomal protein S5 domain 2-like"/>
    <property type="match status" value="1"/>
</dbReference>
<reference evidence="15 18" key="2">
    <citation type="submission" date="2019-03" db="EMBL/GenBank/DDBJ databases">
        <title>Deep subsurface shale carbon reservoir microbial communities from Ohio and West Virginia, USA.</title>
        <authorList>
            <person name="Wrighton K."/>
        </authorList>
    </citation>
    <scope>NUCLEOTIDE SEQUENCE [LARGE SCALE GENOMIC DNA]</scope>
    <source>
        <strain evidence="15 18">UTICA-S4D12</strain>
    </source>
</reference>
<comment type="catalytic activity">
    <reaction evidence="9">
        <text>4-CDP-2-C-methyl-D-erythritol + ATP = 4-CDP-2-C-methyl-D-erythritol 2-phosphate + ADP + H(+)</text>
        <dbReference type="Rhea" id="RHEA:18437"/>
        <dbReference type="ChEBI" id="CHEBI:15378"/>
        <dbReference type="ChEBI" id="CHEBI:30616"/>
        <dbReference type="ChEBI" id="CHEBI:57823"/>
        <dbReference type="ChEBI" id="CHEBI:57919"/>
        <dbReference type="ChEBI" id="CHEBI:456216"/>
        <dbReference type="EC" id="2.7.1.148"/>
    </reaction>
</comment>
<dbReference type="Pfam" id="PF00288">
    <property type="entry name" value="GHMP_kinases_N"/>
    <property type="match status" value="1"/>
</dbReference>
<dbReference type="RefSeq" id="WP_089655763.1">
    <property type="nucleotide sequence ID" value="NZ_FMYT01000006.1"/>
</dbReference>
<dbReference type="EMBL" id="SOAA01000018">
    <property type="protein sequence ID" value="TDS29159.1"/>
    <property type="molecule type" value="Genomic_DNA"/>
</dbReference>
<dbReference type="InterPro" id="IPR004424">
    <property type="entry name" value="IspE"/>
</dbReference>
<evidence type="ECO:0000256" key="3">
    <source>
        <dbReference type="ARBA" id="ARBA00017473"/>
    </source>
</evidence>
<evidence type="ECO:0000256" key="6">
    <source>
        <dbReference type="ARBA" id="ARBA00022777"/>
    </source>
</evidence>
<dbReference type="SUPFAM" id="SSF55060">
    <property type="entry name" value="GHMP Kinase, C-terminal domain"/>
    <property type="match status" value="1"/>
</dbReference>
<dbReference type="InterPro" id="IPR036554">
    <property type="entry name" value="GHMP_kinase_C_sf"/>
</dbReference>
<proteinExistence type="inferred from homology"/>
<evidence type="ECO:0000256" key="1">
    <source>
        <dbReference type="ARBA" id="ARBA00009684"/>
    </source>
</evidence>
<sequence>MREIYLKAPAKINLALYIKGLREDGYHELQMIMQSISLADRIKLKKKSGGIVVKTSHVDLPTDEENLAYQAAEIFFEDHPEISEGVEIYIEKNIPIAAGLAGGSTDAAAVLNGLHLLFKKRMNYESMRKRLEIIGSDAPYCLEGGTVYASGKGEIIEELPFIGEKYLVVVTPSFKISTPKVYKLYDQLEKRYDSDFEAILDNLKNDNKINWNLDFKNDLKAAAEKICPEIIEIKDIFKNTKAKFTMLSGSGPTVFSIYSTRKEAEKVAAKWPRKNDFVTVVKTIDKY</sequence>